<proteinExistence type="predicted"/>
<reference evidence="1 2" key="1">
    <citation type="submission" date="2016-04" db="EMBL/GenBank/DDBJ databases">
        <title>Genome analyses suggest a sexual origin of heterokaryosis in a supposedly ancient asexual fungus.</title>
        <authorList>
            <person name="Ropars J."/>
            <person name="Sedzielewska K."/>
            <person name="Noel J."/>
            <person name="Charron P."/>
            <person name="Farinelli L."/>
            <person name="Marton T."/>
            <person name="Kruger M."/>
            <person name="Pelin A."/>
            <person name="Brachmann A."/>
            <person name="Corradi N."/>
        </authorList>
    </citation>
    <scope>NUCLEOTIDE SEQUENCE [LARGE SCALE GENOMIC DNA]</scope>
    <source>
        <strain evidence="1 2">C2</strain>
    </source>
</reference>
<gene>
    <name evidence="1" type="ORF">RhiirC2_823343</name>
</gene>
<dbReference type="AlphaFoldDB" id="A0A2N1P0S5"/>
<organism evidence="1 2">
    <name type="scientific">Rhizophagus irregularis</name>
    <dbReference type="NCBI Taxonomy" id="588596"/>
    <lineage>
        <taxon>Eukaryota</taxon>
        <taxon>Fungi</taxon>
        <taxon>Fungi incertae sedis</taxon>
        <taxon>Mucoromycota</taxon>
        <taxon>Glomeromycotina</taxon>
        <taxon>Glomeromycetes</taxon>
        <taxon>Glomerales</taxon>
        <taxon>Glomeraceae</taxon>
        <taxon>Rhizophagus</taxon>
    </lineage>
</organism>
<dbReference type="Proteomes" id="UP000233469">
    <property type="component" value="Unassembled WGS sequence"/>
</dbReference>
<name>A0A2N1P0S5_9GLOM</name>
<dbReference type="VEuPathDB" id="FungiDB:FUN_021203"/>
<dbReference type="VEuPathDB" id="FungiDB:RhiirFUN_003035"/>
<sequence>MGDEIIPIDEKQDDVDNEIVPHNPRDPHNAHNGKYNNINIIEMSTKNQQIKDGDLLIFNNDKISIYHSAHDKISLMSSHRLSKNVHFPIRNIQLKDTDTKIEFCEVQNNDYLLAFNLPKKDEKQNIVLYNINDINKQPIDALMIFNEKKFILYEYNSESKKAFGLVDGKFSYINLLDLNWHEFFESHKEDDDLVGWNDYLGQTFKYYYNDTLAIPDMENIKSLHSPSESKNMKEIRSLFSDEYENKNIATKDINFNNQNINGE</sequence>
<comment type="caution">
    <text evidence="1">The sequence shown here is derived from an EMBL/GenBank/DDBJ whole genome shotgun (WGS) entry which is preliminary data.</text>
</comment>
<evidence type="ECO:0000313" key="2">
    <source>
        <dbReference type="Proteomes" id="UP000233469"/>
    </source>
</evidence>
<reference evidence="1 2" key="2">
    <citation type="submission" date="2017-10" db="EMBL/GenBank/DDBJ databases">
        <title>Extensive intraspecific genome diversity in a model arbuscular mycorrhizal fungus.</title>
        <authorList>
            <person name="Chen E.C.H."/>
            <person name="Morin E."/>
            <person name="Baudet D."/>
            <person name="Noel J."/>
            <person name="Ndikumana S."/>
            <person name="Charron P."/>
            <person name="St-Onge C."/>
            <person name="Giorgi J."/>
            <person name="Grigoriev I.V."/>
            <person name="Roux C."/>
            <person name="Martin F.M."/>
            <person name="Corradi N."/>
        </authorList>
    </citation>
    <scope>NUCLEOTIDE SEQUENCE [LARGE SCALE GENOMIC DNA]</scope>
    <source>
        <strain evidence="1 2">C2</strain>
    </source>
</reference>
<accession>A0A2N1P0S5</accession>
<dbReference type="EMBL" id="LLXL01000037">
    <property type="protein sequence ID" value="PKK79683.1"/>
    <property type="molecule type" value="Genomic_DNA"/>
</dbReference>
<dbReference type="OrthoDB" id="2352140at2759"/>
<evidence type="ECO:0000313" key="1">
    <source>
        <dbReference type="EMBL" id="PKK79683.1"/>
    </source>
</evidence>
<protein>
    <submittedName>
        <fullName evidence="1">Uncharacterized protein</fullName>
    </submittedName>
</protein>